<evidence type="ECO:0000256" key="1">
    <source>
        <dbReference type="ARBA" id="ARBA00022490"/>
    </source>
</evidence>
<comment type="function">
    <text evidence="6">Specifically methylates the N7 position of a guanine in 16S rRNA.</text>
</comment>
<dbReference type="CDD" id="cd02440">
    <property type="entry name" value="AdoMet_MTases"/>
    <property type="match status" value="1"/>
</dbReference>
<dbReference type="Gene3D" id="3.40.50.150">
    <property type="entry name" value="Vaccinia Virus protein VP39"/>
    <property type="match status" value="1"/>
</dbReference>
<reference evidence="7 8" key="1">
    <citation type="submission" date="2019-06" db="EMBL/GenBank/DDBJ databases">
        <title>Sequencing the genomes of 1000 actinobacteria strains.</title>
        <authorList>
            <person name="Klenk H.-P."/>
        </authorList>
    </citation>
    <scope>NUCLEOTIDE SEQUENCE [LARGE SCALE GENOMIC DNA]</scope>
    <source>
        <strain evidence="7 8">DSM 19560</strain>
    </source>
</reference>
<dbReference type="EC" id="2.1.1.-" evidence="6"/>
<dbReference type="SUPFAM" id="SSF53335">
    <property type="entry name" value="S-adenosyl-L-methionine-dependent methyltransferases"/>
    <property type="match status" value="1"/>
</dbReference>
<keyword evidence="5 6" id="KW-0949">S-adenosyl-L-methionine</keyword>
<keyword evidence="2 6" id="KW-0698">rRNA processing</keyword>
<proteinExistence type="inferred from homology"/>
<keyword evidence="3 6" id="KW-0489">Methyltransferase</keyword>
<dbReference type="InterPro" id="IPR029063">
    <property type="entry name" value="SAM-dependent_MTases_sf"/>
</dbReference>
<name>A0A561E428_9MICO</name>
<feature type="binding site" evidence="6">
    <location>
        <position position="89"/>
    </location>
    <ligand>
        <name>S-adenosyl-L-methionine</name>
        <dbReference type="ChEBI" id="CHEBI:59789"/>
    </ligand>
</feature>
<keyword evidence="8" id="KW-1185">Reference proteome</keyword>
<feature type="binding site" evidence="6">
    <location>
        <position position="84"/>
    </location>
    <ligand>
        <name>S-adenosyl-L-methionine</name>
        <dbReference type="ChEBI" id="CHEBI:59789"/>
    </ligand>
</feature>
<comment type="similarity">
    <text evidence="6">Belongs to the methyltransferase superfamily. RNA methyltransferase RsmG family.</text>
</comment>
<comment type="caution">
    <text evidence="6">Lacks conserved residue(s) required for the propagation of feature annotation.</text>
</comment>
<feature type="binding site" evidence="6">
    <location>
        <position position="151"/>
    </location>
    <ligand>
        <name>S-adenosyl-L-methionine</name>
        <dbReference type="ChEBI" id="CHEBI:59789"/>
    </ligand>
</feature>
<dbReference type="AlphaFoldDB" id="A0A561E428"/>
<accession>A0A561E428</accession>
<dbReference type="PANTHER" id="PTHR31760">
    <property type="entry name" value="S-ADENOSYL-L-METHIONINE-DEPENDENT METHYLTRANSFERASES SUPERFAMILY PROTEIN"/>
    <property type="match status" value="1"/>
</dbReference>
<dbReference type="NCBIfam" id="TIGR00138">
    <property type="entry name" value="rsmG_gidB"/>
    <property type="match status" value="1"/>
</dbReference>
<sequence>MEQGPDADAQLPVGVAPVAPPAASQIFGDRFGLAERYVAHLADTGVSHGLLGPREAPRLWSRHVLNCAVVTELIGQDQLVADVGSGAGLPGLAMAIRRPDLQVVLIEPLLRRVTWLQRVVDDLELSNVVIERGRAEQLWDAIGPVDVVTSRAVSALDNLATWSAPLLRPGGVMLPMRGSSAAADVEQSEKVLAAVGVTGADVVECGAQWLDEPTTVVRLTVGRPQRLSKSGAASKKSKRSRRARL</sequence>
<evidence type="ECO:0000256" key="3">
    <source>
        <dbReference type="ARBA" id="ARBA00022603"/>
    </source>
</evidence>
<organism evidence="7 8">
    <name type="scientific">Rudaeicoccus suwonensis</name>
    <dbReference type="NCBI Taxonomy" id="657409"/>
    <lineage>
        <taxon>Bacteria</taxon>
        <taxon>Bacillati</taxon>
        <taxon>Actinomycetota</taxon>
        <taxon>Actinomycetes</taxon>
        <taxon>Micrococcales</taxon>
        <taxon>Dermacoccaceae</taxon>
        <taxon>Rudaeicoccus</taxon>
    </lineage>
</organism>
<evidence type="ECO:0000313" key="8">
    <source>
        <dbReference type="Proteomes" id="UP000318297"/>
    </source>
</evidence>
<keyword evidence="1 6" id="KW-0963">Cytoplasm</keyword>
<keyword evidence="4 6" id="KW-0808">Transferase</keyword>
<feature type="binding site" evidence="6">
    <location>
        <begin position="135"/>
        <end position="136"/>
    </location>
    <ligand>
        <name>S-adenosyl-L-methionine</name>
        <dbReference type="ChEBI" id="CHEBI:59789"/>
    </ligand>
</feature>
<comment type="caution">
    <text evidence="7">The sequence shown here is derived from an EMBL/GenBank/DDBJ whole genome shotgun (WGS) entry which is preliminary data.</text>
</comment>
<evidence type="ECO:0000256" key="2">
    <source>
        <dbReference type="ARBA" id="ARBA00022552"/>
    </source>
</evidence>
<comment type="subcellular location">
    <subcellularLocation>
        <location evidence="6">Cytoplasm</location>
    </subcellularLocation>
</comment>
<evidence type="ECO:0000256" key="6">
    <source>
        <dbReference type="HAMAP-Rule" id="MF_00074"/>
    </source>
</evidence>
<dbReference type="EMBL" id="VIVQ01000002">
    <property type="protein sequence ID" value="TWE10341.1"/>
    <property type="molecule type" value="Genomic_DNA"/>
</dbReference>
<dbReference type="InterPro" id="IPR003682">
    <property type="entry name" value="rRNA_ssu_MeTfrase_G"/>
</dbReference>
<evidence type="ECO:0000313" key="7">
    <source>
        <dbReference type="EMBL" id="TWE10341.1"/>
    </source>
</evidence>
<dbReference type="HAMAP" id="MF_00074">
    <property type="entry name" value="16SrRNA_methyltr_G"/>
    <property type="match status" value="1"/>
</dbReference>
<protein>
    <recommendedName>
        <fullName evidence="6">Ribosomal RNA small subunit methyltransferase G</fullName>
        <ecNumber evidence="6">2.1.1.-</ecNumber>
    </recommendedName>
    <alternativeName>
        <fullName evidence="6">16S rRNA 7-methylguanosine methyltransferase</fullName>
        <shortName evidence="6">16S rRNA m7G methyltransferase</shortName>
    </alternativeName>
</protein>
<evidence type="ECO:0000256" key="4">
    <source>
        <dbReference type="ARBA" id="ARBA00022679"/>
    </source>
</evidence>
<dbReference type="Proteomes" id="UP000318297">
    <property type="component" value="Unassembled WGS sequence"/>
</dbReference>
<dbReference type="GO" id="GO:0005829">
    <property type="term" value="C:cytosol"/>
    <property type="evidence" value="ECO:0007669"/>
    <property type="project" value="TreeGrafter"/>
</dbReference>
<dbReference type="GO" id="GO:0070043">
    <property type="term" value="F:rRNA (guanine-N7-)-methyltransferase activity"/>
    <property type="evidence" value="ECO:0007669"/>
    <property type="project" value="UniProtKB-UniRule"/>
</dbReference>
<evidence type="ECO:0000256" key="5">
    <source>
        <dbReference type="ARBA" id="ARBA00022691"/>
    </source>
</evidence>
<gene>
    <name evidence="6" type="primary">rsmG</name>
    <name evidence="7" type="ORF">BKA23_2697</name>
</gene>
<dbReference type="Pfam" id="PF02527">
    <property type="entry name" value="GidB"/>
    <property type="match status" value="1"/>
</dbReference>
<dbReference type="PANTHER" id="PTHR31760:SF0">
    <property type="entry name" value="S-ADENOSYL-L-METHIONINE-DEPENDENT METHYLTRANSFERASES SUPERFAMILY PROTEIN"/>
    <property type="match status" value="1"/>
</dbReference>